<sequence length="255" mass="28922">MECRKALSGIIEVIKLIGKQGLAYRGKKESAYSLNNTSDWGLVFTAQIELEEEARSQFDQVFRTPKMFAFVMSRLLDEKIEGNSSLETENIYLELELPPKRLNQSMTNRFADHKNLYLDLSCFDPKRFSELKGLSSNALDKIRDLVPNADKGKLFEERESFVQDWPQISSRTEEYAKDADMESDSESQISEEIVQNVVSTCRMEDPCKGGHSGKPGTKTQEPAKQAMRSSCHDTVFGEQTMATTSQKVIRITKPI</sequence>
<reference evidence="2 3" key="1">
    <citation type="submission" date="2023-02" db="EMBL/GenBank/DDBJ databases">
        <title>LHISI_Scaffold_Assembly.</title>
        <authorList>
            <person name="Stuart O.P."/>
            <person name="Cleave R."/>
            <person name="Magrath M.J.L."/>
            <person name="Mikheyev A.S."/>
        </authorList>
    </citation>
    <scope>NUCLEOTIDE SEQUENCE [LARGE SCALE GENOMIC DNA]</scope>
    <source>
        <strain evidence="2">Daus_M_001</strain>
        <tissue evidence="2">Leg muscle</tissue>
    </source>
</reference>
<keyword evidence="3" id="KW-1185">Reference proteome</keyword>
<accession>A0ABQ9HBT1</accession>
<evidence type="ECO:0000256" key="1">
    <source>
        <dbReference type="SAM" id="MobiDB-lite"/>
    </source>
</evidence>
<evidence type="ECO:0000313" key="2">
    <source>
        <dbReference type="EMBL" id="KAJ8881726.1"/>
    </source>
</evidence>
<comment type="caution">
    <text evidence="2">The sequence shown here is derived from an EMBL/GenBank/DDBJ whole genome shotgun (WGS) entry which is preliminary data.</text>
</comment>
<organism evidence="2 3">
    <name type="scientific">Dryococelus australis</name>
    <dbReference type="NCBI Taxonomy" id="614101"/>
    <lineage>
        <taxon>Eukaryota</taxon>
        <taxon>Metazoa</taxon>
        <taxon>Ecdysozoa</taxon>
        <taxon>Arthropoda</taxon>
        <taxon>Hexapoda</taxon>
        <taxon>Insecta</taxon>
        <taxon>Pterygota</taxon>
        <taxon>Neoptera</taxon>
        <taxon>Polyneoptera</taxon>
        <taxon>Phasmatodea</taxon>
        <taxon>Verophasmatodea</taxon>
        <taxon>Anareolatae</taxon>
        <taxon>Phasmatidae</taxon>
        <taxon>Eurycanthinae</taxon>
        <taxon>Dryococelus</taxon>
    </lineage>
</organism>
<name>A0ABQ9HBT1_9NEOP</name>
<feature type="region of interest" description="Disordered" evidence="1">
    <location>
        <begin position="206"/>
        <end position="228"/>
    </location>
</feature>
<evidence type="ECO:0000313" key="3">
    <source>
        <dbReference type="Proteomes" id="UP001159363"/>
    </source>
</evidence>
<dbReference type="Proteomes" id="UP001159363">
    <property type="component" value="Chromosome 5"/>
</dbReference>
<dbReference type="EMBL" id="JARBHB010000006">
    <property type="protein sequence ID" value="KAJ8881726.1"/>
    <property type="molecule type" value="Genomic_DNA"/>
</dbReference>
<proteinExistence type="predicted"/>
<gene>
    <name evidence="2" type="ORF">PR048_018212</name>
</gene>
<protein>
    <submittedName>
        <fullName evidence="2">Uncharacterized protein</fullName>
    </submittedName>
</protein>